<keyword evidence="8" id="KW-1133">Transmembrane helix</keyword>
<dbReference type="Gene3D" id="3.30.565.10">
    <property type="entry name" value="Histidine kinase-like ATPase, C-terminal domain"/>
    <property type="match status" value="1"/>
</dbReference>
<protein>
    <recommendedName>
        <fullName evidence="2">histidine kinase</fullName>
        <ecNumber evidence="2">2.7.13.3</ecNumber>
    </recommendedName>
</protein>
<proteinExistence type="predicted"/>
<dbReference type="SMART" id="SM00387">
    <property type="entry name" value="HATPase_c"/>
    <property type="match status" value="1"/>
</dbReference>
<name>A0ABS5JYD3_9BACT</name>
<keyword evidence="11" id="KW-1185">Reference proteome</keyword>
<evidence type="ECO:0000256" key="8">
    <source>
        <dbReference type="SAM" id="Phobius"/>
    </source>
</evidence>
<evidence type="ECO:0000313" key="11">
    <source>
        <dbReference type="Proteomes" id="UP000708576"/>
    </source>
</evidence>
<evidence type="ECO:0000256" key="6">
    <source>
        <dbReference type="ARBA" id="ARBA00023012"/>
    </source>
</evidence>
<dbReference type="EMBL" id="JAGUCO010000016">
    <property type="protein sequence ID" value="MBS2099929.1"/>
    <property type="molecule type" value="Genomic_DNA"/>
</dbReference>
<feature type="coiled-coil region" evidence="7">
    <location>
        <begin position="187"/>
        <end position="239"/>
    </location>
</feature>
<dbReference type="GO" id="GO:0016301">
    <property type="term" value="F:kinase activity"/>
    <property type="evidence" value="ECO:0007669"/>
    <property type="project" value="UniProtKB-KW"/>
</dbReference>
<dbReference type="EC" id="2.7.13.3" evidence="2"/>
<dbReference type="Pfam" id="PF02518">
    <property type="entry name" value="HATPase_c"/>
    <property type="match status" value="1"/>
</dbReference>
<dbReference type="SMART" id="SM00388">
    <property type="entry name" value="HisKA"/>
    <property type="match status" value="1"/>
</dbReference>
<reference evidence="10 11" key="1">
    <citation type="journal article" date="2015" name="Int. J. Syst. Evol. Microbiol.">
        <title>Carboxylicivirga linearis sp. nov., isolated from a sea cucumber culture pond.</title>
        <authorList>
            <person name="Wang F.Q."/>
            <person name="Zhou Y.X."/>
            <person name="Lin X.Z."/>
            <person name="Chen G.J."/>
            <person name="Du Z.J."/>
        </authorList>
    </citation>
    <scope>NUCLEOTIDE SEQUENCE [LARGE SCALE GENOMIC DNA]</scope>
    <source>
        <strain evidence="10 11">FB218</strain>
    </source>
</reference>
<dbReference type="InterPro" id="IPR004358">
    <property type="entry name" value="Sig_transdc_His_kin-like_C"/>
</dbReference>
<dbReference type="Pfam" id="PF00512">
    <property type="entry name" value="HisKA"/>
    <property type="match status" value="1"/>
</dbReference>
<comment type="catalytic activity">
    <reaction evidence="1">
        <text>ATP + protein L-histidine = ADP + protein N-phospho-L-histidine.</text>
        <dbReference type="EC" id="2.7.13.3"/>
    </reaction>
</comment>
<feature type="domain" description="Histidine kinase" evidence="9">
    <location>
        <begin position="249"/>
        <end position="464"/>
    </location>
</feature>
<dbReference type="Proteomes" id="UP000708576">
    <property type="component" value="Unassembled WGS sequence"/>
</dbReference>
<dbReference type="PROSITE" id="PS50109">
    <property type="entry name" value="HIS_KIN"/>
    <property type="match status" value="1"/>
</dbReference>
<dbReference type="InterPro" id="IPR005467">
    <property type="entry name" value="His_kinase_dom"/>
</dbReference>
<sequence length="464" mass="53269">MLSITVDNIEKEFRSLTLNKGIVISFFVYLGYLVFYLFYSFKQFLPVSITIFVYLIIHGALYLFLKKGKYLLVRISFLILSVLFLVNLTFFIAGPKTGVHYFLLIFSLLALSMARPERLWISVLYFSVSLFFFAGAEFGFLPDMSIADYPEDLAYIIRVQCIISSFVIIYYVSYMFYRINIEKERHIVSQNNELYRVNEKLEQSQKEISLQNEQMRSLNDELIANIDIISKQKKELEVANSTKEKFFSIIAHDVKNPLSSIIGLTELLQLNVEDYPIEKMKEYLKVVHESANRIDVLLMNLLNWAKAQTGSIEANKLSFNLKEVIDTNQKLFCQNLNDKNIKLLNNCSANIPVVVDRYMIDTVIRNLISNAIKFTPSHGSITLQDEVSDDSLKLHIIDTGIGMDDQAIKDAFKNNKSISYGTNDERGMGLGLLICKEFLEMNNCLLQIESTPHKGSTFSILFSN</sequence>
<evidence type="ECO:0000256" key="7">
    <source>
        <dbReference type="SAM" id="Coils"/>
    </source>
</evidence>
<gene>
    <name evidence="10" type="ORF">KEM10_16695</name>
</gene>
<evidence type="ECO:0000313" key="10">
    <source>
        <dbReference type="EMBL" id="MBS2099929.1"/>
    </source>
</evidence>
<dbReference type="SUPFAM" id="SSF55874">
    <property type="entry name" value="ATPase domain of HSP90 chaperone/DNA topoisomerase II/histidine kinase"/>
    <property type="match status" value="1"/>
</dbReference>
<dbReference type="InterPro" id="IPR036097">
    <property type="entry name" value="HisK_dim/P_sf"/>
</dbReference>
<accession>A0ABS5JYD3</accession>
<dbReference type="PANTHER" id="PTHR43711:SF26">
    <property type="entry name" value="SENSOR HISTIDINE KINASE RCSC"/>
    <property type="match status" value="1"/>
</dbReference>
<keyword evidence="4" id="KW-0808">Transferase</keyword>
<feature type="transmembrane region" description="Helical" evidence="8">
    <location>
        <begin position="45"/>
        <end position="64"/>
    </location>
</feature>
<dbReference type="InterPro" id="IPR003594">
    <property type="entry name" value="HATPase_dom"/>
</dbReference>
<feature type="transmembrane region" description="Helical" evidence="8">
    <location>
        <begin position="98"/>
        <end position="114"/>
    </location>
</feature>
<evidence type="ECO:0000259" key="9">
    <source>
        <dbReference type="PROSITE" id="PS50109"/>
    </source>
</evidence>
<evidence type="ECO:0000256" key="5">
    <source>
        <dbReference type="ARBA" id="ARBA00022777"/>
    </source>
</evidence>
<dbReference type="CDD" id="cd00075">
    <property type="entry name" value="HATPase"/>
    <property type="match status" value="1"/>
</dbReference>
<dbReference type="PRINTS" id="PR00344">
    <property type="entry name" value="BCTRLSENSOR"/>
</dbReference>
<comment type="caution">
    <text evidence="10">The sequence shown here is derived from an EMBL/GenBank/DDBJ whole genome shotgun (WGS) entry which is preliminary data.</text>
</comment>
<dbReference type="InterPro" id="IPR003661">
    <property type="entry name" value="HisK_dim/P_dom"/>
</dbReference>
<feature type="transmembrane region" description="Helical" evidence="8">
    <location>
        <begin position="71"/>
        <end position="92"/>
    </location>
</feature>
<keyword evidence="7" id="KW-0175">Coiled coil</keyword>
<evidence type="ECO:0000256" key="1">
    <source>
        <dbReference type="ARBA" id="ARBA00000085"/>
    </source>
</evidence>
<feature type="transmembrane region" description="Helical" evidence="8">
    <location>
        <begin position="21"/>
        <end position="39"/>
    </location>
</feature>
<feature type="transmembrane region" description="Helical" evidence="8">
    <location>
        <begin position="153"/>
        <end position="177"/>
    </location>
</feature>
<evidence type="ECO:0000256" key="3">
    <source>
        <dbReference type="ARBA" id="ARBA00022553"/>
    </source>
</evidence>
<dbReference type="SUPFAM" id="SSF47384">
    <property type="entry name" value="Homodimeric domain of signal transducing histidine kinase"/>
    <property type="match status" value="1"/>
</dbReference>
<keyword evidence="8" id="KW-0472">Membrane</keyword>
<keyword evidence="6" id="KW-0902">Two-component regulatory system</keyword>
<dbReference type="InterPro" id="IPR050736">
    <property type="entry name" value="Sensor_HK_Regulatory"/>
</dbReference>
<dbReference type="RefSeq" id="WP_212217168.1">
    <property type="nucleotide sequence ID" value="NZ_JAGUCO010000016.1"/>
</dbReference>
<dbReference type="InterPro" id="IPR036890">
    <property type="entry name" value="HATPase_C_sf"/>
</dbReference>
<dbReference type="Gene3D" id="1.10.287.130">
    <property type="match status" value="1"/>
</dbReference>
<evidence type="ECO:0000256" key="4">
    <source>
        <dbReference type="ARBA" id="ARBA00022679"/>
    </source>
</evidence>
<dbReference type="CDD" id="cd00082">
    <property type="entry name" value="HisKA"/>
    <property type="match status" value="1"/>
</dbReference>
<keyword evidence="3" id="KW-0597">Phosphoprotein</keyword>
<organism evidence="10 11">
    <name type="scientific">Carboxylicivirga linearis</name>
    <dbReference type="NCBI Taxonomy" id="1628157"/>
    <lineage>
        <taxon>Bacteria</taxon>
        <taxon>Pseudomonadati</taxon>
        <taxon>Bacteroidota</taxon>
        <taxon>Bacteroidia</taxon>
        <taxon>Marinilabiliales</taxon>
        <taxon>Marinilabiliaceae</taxon>
        <taxon>Carboxylicivirga</taxon>
    </lineage>
</organism>
<dbReference type="PANTHER" id="PTHR43711">
    <property type="entry name" value="TWO-COMPONENT HISTIDINE KINASE"/>
    <property type="match status" value="1"/>
</dbReference>
<evidence type="ECO:0000256" key="2">
    <source>
        <dbReference type="ARBA" id="ARBA00012438"/>
    </source>
</evidence>
<keyword evidence="5 10" id="KW-0418">Kinase</keyword>
<keyword evidence="8" id="KW-0812">Transmembrane</keyword>
<feature type="transmembrane region" description="Helical" evidence="8">
    <location>
        <begin position="121"/>
        <end position="141"/>
    </location>
</feature>